<evidence type="ECO:0000313" key="1">
    <source>
        <dbReference type="EMBL" id="HJE22271.1"/>
    </source>
</evidence>
<reference evidence="1" key="2">
    <citation type="submission" date="2021-09" db="EMBL/GenBank/DDBJ databases">
        <authorList>
            <person name="Gilroy R."/>
        </authorList>
    </citation>
    <scope>NUCLEOTIDE SEQUENCE</scope>
    <source>
        <strain evidence="1">316</strain>
    </source>
</reference>
<accession>A0A921DZ43</accession>
<name>A0A921DZ43_9HYPH</name>
<reference evidence="1" key="1">
    <citation type="journal article" date="2021" name="PeerJ">
        <title>Extensive microbial diversity within the chicken gut microbiome revealed by metagenomics and culture.</title>
        <authorList>
            <person name="Gilroy R."/>
            <person name="Ravi A."/>
            <person name="Getino M."/>
            <person name="Pursley I."/>
            <person name="Horton D.L."/>
            <person name="Alikhan N.F."/>
            <person name="Baker D."/>
            <person name="Gharbi K."/>
            <person name="Hall N."/>
            <person name="Watson M."/>
            <person name="Adriaenssens E.M."/>
            <person name="Foster-Nyarko E."/>
            <person name="Jarju S."/>
            <person name="Secka A."/>
            <person name="Antonio M."/>
            <person name="Oren A."/>
            <person name="Chaudhuri R.R."/>
            <person name="La Ragione R."/>
            <person name="Hildebrand F."/>
            <person name="Pallen M.J."/>
        </authorList>
    </citation>
    <scope>NUCLEOTIDE SEQUENCE</scope>
    <source>
        <strain evidence="1">316</strain>
    </source>
</reference>
<protein>
    <submittedName>
        <fullName evidence="1">Uncharacterized protein</fullName>
    </submittedName>
</protein>
<organism evidence="1 2">
    <name type="scientific">Methylorubrum populi</name>
    <dbReference type="NCBI Taxonomy" id="223967"/>
    <lineage>
        <taxon>Bacteria</taxon>
        <taxon>Pseudomonadati</taxon>
        <taxon>Pseudomonadota</taxon>
        <taxon>Alphaproteobacteria</taxon>
        <taxon>Hyphomicrobiales</taxon>
        <taxon>Methylobacteriaceae</taxon>
        <taxon>Methylorubrum</taxon>
    </lineage>
</organism>
<proteinExistence type="predicted"/>
<comment type="caution">
    <text evidence="1">The sequence shown here is derived from an EMBL/GenBank/DDBJ whole genome shotgun (WGS) entry which is preliminary data.</text>
</comment>
<gene>
    <name evidence="1" type="ORF">K8W01_01235</name>
</gene>
<dbReference type="Proteomes" id="UP000742631">
    <property type="component" value="Unassembled WGS sequence"/>
</dbReference>
<evidence type="ECO:0000313" key="2">
    <source>
        <dbReference type="Proteomes" id="UP000742631"/>
    </source>
</evidence>
<dbReference type="EMBL" id="DYYG01000005">
    <property type="protein sequence ID" value="HJE22271.1"/>
    <property type="molecule type" value="Genomic_DNA"/>
</dbReference>
<sequence length="224" mass="24484">MLPLAAALIALAAAALSWRRQRYAAAWRAGLLVRCAAEVEAPRLGRDRAGFATLRGRYHGAAVDVRLIPDTLVHRRLPQLWLQLTLRLPLAEAATLDILRRPAGAEFYTPDNLPARWPVPASWPADTLVRGTRNAGDLLARVEPALAPILADPTVKEVLLTREGLRLTVQASEGARGAYLLLRGSHFALAQVPPERFRPLLHEGLRLARSLAATPVETRHARAA</sequence>
<dbReference type="AlphaFoldDB" id="A0A921DZ43"/>